<evidence type="ECO:0008006" key="4">
    <source>
        <dbReference type="Google" id="ProtNLM"/>
    </source>
</evidence>
<dbReference type="Proteomes" id="UP000053259">
    <property type="component" value="Unassembled WGS sequence"/>
</dbReference>
<dbReference type="GeneID" id="27315025"/>
<feature type="chain" id="PRO_5002253325" description="Hydrophobin" evidence="1">
    <location>
        <begin position="19"/>
        <end position="133"/>
    </location>
</feature>
<dbReference type="VEuPathDB" id="FungiDB:PV09_07052"/>
<accession>A0A0D2A460</accession>
<protein>
    <recommendedName>
        <fullName evidence="4">Hydrophobin</fullName>
    </recommendedName>
</protein>
<dbReference type="EMBL" id="KN847554">
    <property type="protein sequence ID" value="KIW01578.1"/>
    <property type="molecule type" value="Genomic_DNA"/>
</dbReference>
<organism evidence="2 3">
    <name type="scientific">Verruconis gallopava</name>
    <dbReference type="NCBI Taxonomy" id="253628"/>
    <lineage>
        <taxon>Eukaryota</taxon>
        <taxon>Fungi</taxon>
        <taxon>Dikarya</taxon>
        <taxon>Ascomycota</taxon>
        <taxon>Pezizomycotina</taxon>
        <taxon>Dothideomycetes</taxon>
        <taxon>Pleosporomycetidae</taxon>
        <taxon>Venturiales</taxon>
        <taxon>Sympoventuriaceae</taxon>
        <taxon>Verruconis</taxon>
    </lineage>
</organism>
<keyword evidence="1" id="KW-0732">Signal</keyword>
<evidence type="ECO:0000313" key="3">
    <source>
        <dbReference type="Proteomes" id="UP000053259"/>
    </source>
</evidence>
<gene>
    <name evidence="2" type="ORF">PV09_07052</name>
</gene>
<evidence type="ECO:0000313" key="2">
    <source>
        <dbReference type="EMBL" id="KIW01578.1"/>
    </source>
</evidence>
<proteinExistence type="predicted"/>
<feature type="signal peptide" evidence="1">
    <location>
        <begin position="1"/>
        <end position="18"/>
    </location>
</feature>
<name>A0A0D2A460_9PEZI</name>
<reference evidence="2 3" key="1">
    <citation type="submission" date="2015-01" db="EMBL/GenBank/DDBJ databases">
        <title>The Genome Sequence of Ochroconis gallopava CBS43764.</title>
        <authorList>
            <consortium name="The Broad Institute Genomics Platform"/>
            <person name="Cuomo C."/>
            <person name="de Hoog S."/>
            <person name="Gorbushina A."/>
            <person name="Stielow B."/>
            <person name="Teixiera M."/>
            <person name="Abouelleil A."/>
            <person name="Chapman S.B."/>
            <person name="Priest M."/>
            <person name="Young S.K."/>
            <person name="Wortman J."/>
            <person name="Nusbaum C."/>
            <person name="Birren B."/>
        </authorList>
    </citation>
    <scope>NUCLEOTIDE SEQUENCE [LARGE SCALE GENOMIC DNA]</scope>
    <source>
        <strain evidence="2 3">CBS 43764</strain>
    </source>
</reference>
<sequence length="133" mass="14092">MQFKIFAVATALVAAVSAAPATIEAREAYGSVTPTPPPPPPSATCDDAYDKCIGAGIGAYVAWFNANEQSYGCYSGDDLKSHGSESVISVTHGAAFCCSNNPWLVFGFDFDLFGIVDIEKKISLGKVCKPIFW</sequence>
<dbReference type="HOGENOM" id="CLU_1950482_0_0_1"/>
<dbReference type="InParanoid" id="A0A0D2A460"/>
<dbReference type="RefSeq" id="XP_016211447.1">
    <property type="nucleotide sequence ID" value="XM_016360770.1"/>
</dbReference>
<keyword evidence="3" id="KW-1185">Reference proteome</keyword>
<evidence type="ECO:0000256" key="1">
    <source>
        <dbReference type="SAM" id="SignalP"/>
    </source>
</evidence>
<dbReference type="AlphaFoldDB" id="A0A0D2A460"/>